<dbReference type="EMBL" id="JBHSWV010000091">
    <property type="protein sequence ID" value="MFC6764603.1"/>
    <property type="molecule type" value="Genomic_DNA"/>
</dbReference>
<dbReference type="RefSeq" id="WP_273737662.1">
    <property type="nucleotide sequence ID" value="NZ_JAQIVI010000091.1"/>
</dbReference>
<keyword evidence="1" id="KW-0175">Coiled coil</keyword>
<evidence type="ECO:0000313" key="2">
    <source>
        <dbReference type="EMBL" id="MFC6764603.1"/>
    </source>
</evidence>
<evidence type="ECO:0000313" key="3">
    <source>
        <dbReference type="Proteomes" id="UP001596383"/>
    </source>
</evidence>
<gene>
    <name evidence="2" type="ORF">ACFQE6_06020</name>
</gene>
<proteinExistence type="predicted"/>
<evidence type="ECO:0000256" key="1">
    <source>
        <dbReference type="SAM" id="Coils"/>
    </source>
</evidence>
<dbReference type="AlphaFoldDB" id="A0ABD5SHR7"/>
<organism evidence="2 3">
    <name type="scientific">Natrinema soli</name>
    <dbReference type="NCBI Taxonomy" id="1930624"/>
    <lineage>
        <taxon>Archaea</taxon>
        <taxon>Methanobacteriati</taxon>
        <taxon>Methanobacteriota</taxon>
        <taxon>Stenosarchaea group</taxon>
        <taxon>Halobacteria</taxon>
        <taxon>Halobacteriales</taxon>
        <taxon>Natrialbaceae</taxon>
        <taxon>Natrinema</taxon>
    </lineage>
</organism>
<accession>A0ABD5SHR7</accession>
<keyword evidence="3" id="KW-1185">Reference proteome</keyword>
<sequence>MSIDARFDTWDCKQGSVRSWALGRRQCVLSLVRLLADEAGELAFSTPMEVTVAPTTSYQPSASWHDRFTGTYQVAVYPNANPDWGSIEAEVSTLEEALEVTETVCSDLEEQYDLLTEDERENGEVAFSSRGPKPIV</sequence>
<reference evidence="2 3" key="1">
    <citation type="journal article" date="2019" name="Int. J. Syst. Evol. Microbiol.">
        <title>The Global Catalogue of Microorganisms (GCM) 10K type strain sequencing project: providing services to taxonomists for standard genome sequencing and annotation.</title>
        <authorList>
            <consortium name="The Broad Institute Genomics Platform"/>
            <consortium name="The Broad Institute Genome Sequencing Center for Infectious Disease"/>
            <person name="Wu L."/>
            <person name="Ma J."/>
        </authorList>
    </citation>
    <scope>NUCLEOTIDE SEQUENCE [LARGE SCALE GENOMIC DNA]</scope>
    <source>
        <strain evidence="2 3">LMG 29247</strain>
    </source>
</reference>
<protein>
    <submittedName>
        <fullName evidence="2">Uncharacterized protein</fullName>
    </submittedName>
</protein>
<name>A0ABD5SHR7_9EURY</name>
<comment type="caution">
    <text evidence="2">The sequence shown here is derived from an EMBL/GenBank/DDBJ whole genome shotgun (WGS) entry which is preliminary data.</text>
</comment>
<feature type="coiled-coil region" evidence="1">
    <location>
        <begin position="91"/>
        <end position="118"/>
    </location>
</feature>
<dbReference type="Proteomes" id="UP001596383">
    <property type="component" value="Unassembled WGS sequence"/>
</dbReference>